<dbReference type="CDD" id="cd06583">
    <property type="entry name" value="PGRP"/>
    <property type="match status" value="1"/>
</dbReference>
<dbReference type="EMBL" id="JACCBE010000001">
    <property type="protein sequence ID" value="NYD55828.1"/>
    <property type="molecule type" value="Genomic_DNA"/>
</dbReference>
<evidence type="ECO:0000313" key="5">
    <source>
        <dbReference type="EMBL" id="NYD55828.1"/>
    </source>
</evidence>
<dbReference type="RefSeq" id="WP_179613798.1">
    <property type="nucleotide sequence ID" value="NZ_CP059163.1"/>
</dbReference>
<feature type="domain" description="Peptidoglycan recognition protein family" evidence="4">
    <location>
        <begin position="200"/>
        <end position="348"/>
    </location>
</feature>
<feature type="region of interest" description="Disordered" evidence="2">
    <location>
        <begin position="401"/>
        <end position="427"/>
    </location>
</feature>
<dbReference type="GO" id="GO:0008270">
    <property type="term" value="F:zinc ion binding"/>
    <property type="evidence" value="ECO:0007669"/>
    <property type="project" value="InterPro"/>
</dbReference>
<dbReference type="PANTHER" id="PTHR11022:SF41">
    <property type="entry name" value="PEPTIDOGLYCAN-RECOGNITION PROTEIN LC-RELATED"/>
    <property type="match status" value="1"/>
</dbReference>
<comment type="caution">
    <text evidence="5">The sequence shown here is derived from an EMBL/GenBank/DDBJ whole genome shotgun (WGS) entry which is preliminary data.</text>
</comment>
<keyword evidence="6" id="KW-1185">Reference proteome</keyword>
<evidence type="ECO:0000256" key="2">
    <source>
        <dbReference type="SAM" id="MobiDB-lite"/>
    </source>
</evidence>
<dbReference type="InterPro" id="IPR002502">
    <property type="entry name" value="Amidase_domain"/>
</dbReference>
<dbReference type="SUPFAM" id="SSF55846">
    <property type="entry name" value="N-acetylmuramoyl-L-alanine amidase-like"/>
    <property type="match status" value="1"/>
</dbReference>
<evidence type="ECO:0000313" key="6">
    <source>
        <dbReference type="Proteomes" id="UP000516957"/>
    </source>
</evidence>
<reference evidence="5 6" key="1">
    <citation type="submission" date="2020-07" db="EMBL/GenBank/DDBJ databases">
        <title>Sequencing the genomes of 1000 actinobacteria strains.</title>
        <authorList>
            <person name="Klenk H.-P."/>
        </authorList>
    </citation>
    <scope>NUCLEOTIDE SEQUENCE [LARGE SCALE GENOMIC DNA]</scope>
    <source>
        <strain evidence="5 6">DSM 18965</strain>
    </source>
</reference>
<dbReference type="SMART" id="SM00701">
    <property type="entry name" value="PGRP"/>
    <property type="match status" value="1"/>
</dbReference>
<accession>A0A7Y9EXL0</accession>
<organism evidence="5 6">
    <name type="scientific">Nocardioides marinisabuli</name>
    <dbReference type="NCBI Taxonomy" id="419476"/>
    <lineage>
        <taxon>Bacteria</taxon>
        <taxon>Bacillati</taxon>
        <taxon>Actinomycetota</taxon>
        <taxon>Actinomycetes</taxon>
        <taxon>Propionibacteriales</taxon>
        <taxon>Nocardioidaceae</taxon>
        <taxon>Nocardioides</taxon>
    </lineage>
</organism>
<sequence>MPPEPTHRRSLVKAAVVGGVAVGAVGVAVRLDPSSQPDDPREQPGGALELSADSGSDVKALEVRLDDSLLTRSAQARWTTRALPTSVHSMVAATWRGESTAEVSVRSKVAGSWGQWQVLPALDDHPDPDDAEETAVRGTHLRWVGAAEGVQVQVGGTRPRDLTLVLLHPQPRAADADEVPTSLAAGRSTAAREGDPVPKPTIRSRKSWGATESWRNGSPRYNSTIEQLHVHHTASGNDYSRTDVPALIRGFYRYHTQNLGWSDIAYNFLVDKYGRLWEGRAGGVAKPVRGAHTLGFNATSTGVAAIGNYEVTGPSKAMQGALADLAAWKLDQYARRPRGKIKVRSEGSDRYRAGTVATLRIIDGHRDTNDTACPGKLLYARLPDVRSDAHRIVERYRNADKKVRATRRPSVSGRTRPGKRLEVDPGAYDPSGAKVSVQWRRAGKAISGATGLRYRCTEDDLGSEISALVRATSPGAEAAQDVVNAGRVTIPVKVVVSARSRRGKVVVKADLVPAQGVDVVPTGRVTVTVSGRSDQVALRDGKLRATFGARKPIKAGDRLVTVTYAGDRACNPARGEVRVQVDDA</sequence>
<dbReference type="InterPro" id="IPR015510">
    <property type="entry name" value="PGRP"/>
</dbReference>
<dbReference type="AlphaFoldDB" id="A0A7Y9EXL0"/>
<dbReference type="Gene3D" id="2.60.40.2700">
    <property type="match status" value="1"/>
</dbReference>
<dbReference type="GO" id="GO:0009253">
    <property type="term" value="P:peptidoglycan catabolic process"/>
    <property type="evidence" value="ECO:0007669"/>
    <property type="project" value="InterPro"/>
</dbReference>
<evidence type="ECO:0000259" key="3">
    <source>
        <dbReference type="SMART" id="SM00644"/>
    </source>
</evidence>
<gene>
    <name evidence="5" type="ORF">BKA08_000066</name>
</gene>
<protein>
    <recommendedName>
        <fullName evidence="7">N-acetylmuramoyl-L-alanine amidase</fullName>
    </recommendedName>
</protein>
<comment type="similarity">
    <text evidence="1">Belongs to the N-acetylmuramoyl-L-alanine amidase 2 family.</text>
</comment>
<evidence type="ECO:0008006" key="7">
    <source>
        <dbReference type="Google" id="ProtNLM"/>
    </source>
</evidence>
<proteinExistence type="inferred from homology"/>
<evidence type="ECO:0000256" key="1">
    <source>
        <dbReference type="ARBA" id="ARBA00007553"/>
    </source>
</evidence>
<dbReference type="GO" id="GO:0008745">
    <property type="term" value="F:N-acetylmuramoyl-L-alanine amidase activity"/>
    <property type="evidence" value="ECO:0007669"/>
    <property type="project" value="InterPro"/>
</dbReference>
<name>A0A7Y9EXL0_9ACTN</name>
<dbReference type="PANTHER" id="PTHR11022">
    <property type="entry name" value="PEPTIDOGLYCAN RECOGNITION PROTEIN"/>
    <property type="match status" value="1"/>
</dbReference>
<dbReference type="InterPro" id="IPR036505">
    <property type="entry name" value="Amidase/PGRP_sf"/>
</dbReference>
<feature type="domain" description="N-acetylmuramoyl-L-alanine amidase" evidence="3">
    <location>
        <begin position="214"/>
        <end position="375"/>
    </location>
</feature>
<dbReference type="Gene3D" id="3.40.80.10">
    <property type="entry name" value="Peptidoglycan recognition protein-like"/>
    <property type="match status" value="1"/>
</dbReference>
<evidence type="ECO:0000259" key="4">
    <source>
        <dbReference type="SMART" id="SM00701"/>
    </source>
</evidence>
<feature type="region of interest" description="Disordered" evidence="2">
    <location>
        <begin position="185"/>
        <end position="216"/>
    </location>
</feature>
<dbReference type="SMART" id="SM00644">
    <property type="entry name" value="Ami_2"/>
    <property type="match status" value="1"/>
</dbReference>
<dbReference type="Proteomes" id="UP000516957">
    <property type="component" value="Unassembled WGS sequence"/>
</dbReference>
<feature type="region of interest" description="Disordered" evidence="2">
    <location>
        <begin position="31"/>
        <end position="53"/>
    </location>
</feature>
<dbReference type="Pfam" id="PF01510">
    <property type="entry name" value="Amidase_2"/>
    <property type="match status" value="1"/>
</dbReference>
<dbReference type="InterPro" id="IPR006619">
    <property type="entry name" value="PGRP_domain_met/bac"/>
</dbReference>